<accession>A0A1Y2A077</accession>
<dbReference type="InterPro" id="IPR016123">
    <property type="entry name" value="Mog1/PsbP_a/b/a-sand"/>
</dbReference>
<dbReference type="GO" id="GO:0005634">
    <property type="term" value="C:nucleus"/>
    <property type="evidence" value="ECO:0007669"/>
    <property type="project" value="TreeGrafter"/>
</dbReference>
<evidence type="ECO:0000256" key="1">
    <source>
        <dbReference type="ARBA" id="ARBA00010307"/>
    </source>
</evidence>
<dbReference type="GO" id="GO:0005085">
    <property type="term" value="F:guanyl-nucleotide exchange factor activity"/>
    <property type="evidence" value="ECO:0007669"/>
    <property type="project" value="TreeGrafter"/>
</dbReference>
<evidence type="ECO:0000313" key="5">
    <source>
        <dbReference type="Proteomes" id="UP000193144"/>
    </source>
</evidence>
<dbReference type="AlphaFoldDB" id="A0A1Y2A077"/>
<dbReference type="GO" id="GO:0031267">
    <property type="term" value="F:small GTPase binding"/>
    <property type="evidence" value="ECO:0007669"/>
    <property type="project" value="TreeGrafter"/>
</dbReference>
<keyword evidence="5" id="KW-1185">Reference proteome</keyword>
<comment type="caution">
    <text evidence="4">The sequence shown here is derived from an EMBL/GenBank/DDBJ whole genome shotgun (WGS) entry which is preliminary data.</text>
</comment>
<comment type="similarity">
    <text evidence="1">Belongs to the MOG1 family.</text>
</comment>
<dbReference type="STRING" id="1231657.A0A1Y2A077"/>
<dbReference type="GO" id="GO:0006606">
    <property type="term" value="P:protein import into nucleus"/>
    <property type="evidence" value="ECO:0007669"/>
    <property type="project" value="TreeGrafter"/>
</dbReference>
<sequence length="189" mass="21075">MSFKPTELYGGAIAVDLPAGFGDASNIRQIPDHQEVYLDGNGYSSIVFDILERIEKQSDEEALQYHFADLIDGTGDSTDMLNQGKTVMSKMPTLPVYMLNYIQTPPPRDPSHPTSKRKTPNFTSIHLLLLRLKEQTTDIVITVNVPHYPDDYVKAGVGEATQLMKDGEVVKQKILDSFEIKDWGLFGGN</sequence>
<evidence type="ECO:0000256" key="2">
    <source>
        <dbReference type="ARBA" id="ARBA00022448"/>
    </source>
</evidence>
<evidence type="ECO:0000313" key="4">
    <source>
        <dbReference type="EMBL" id="ORY15830.1"/>
    </source>
</evidence>
<dbReference type="OrthoDB" id="10255285at2759"/>
<dbReference type="Pfam" id="PF04603">
    <property type="entry name" value="Mog1"/>
    <property type="match status" value="1"/>
</dbReference>
<gene>
    <name evidence="4" type="ORF">BCR34DRAFT_558141</name>
</gene>
<evidence type="ECO:0000256" key="3">
    <source>
        <dbReference type="ARBA" id="ARBA00022927"/>
    </source>
</evidence>
<dbReference type="EMBL" id="MCFA01000022">
    <property type="protein sequence ID" value="ORY15830.1"/>
    <property type="molecule type" value="Genomic_DNA"/>
</dbReference>
<dbReference type="PANTHER" id="PTHR15837">
    <property type="entry name" value="RAN GUANINE NUCLEOTIDE RELEASE FACTOR"/>
    <property type="match status" value="1"/>
</dbReference>
<keyword evidence="2" id="KW-0813">Transport</keyword>
<keyword evidence="3" id="KW-0653">Protein transport</keyword>
<organism evidence="4 5">
    <name type="scientific">Clohesyomyces aquaticus</name>
    <dbReference type="NCBI Taxonomy" id="1231657"/>
    <lineage>
        <taxon>Eukaryota</taxon>
        <taxon>Fungi</taxon>
        <taxon>Dikarya</taxon>
        <taxon>Ascomycota</taxon>
        <taxon>Pezizomycotina</taxon>
        <taxon>Dothideomycetes</taxon>
        <taxon>Pleosporomycetidae</taxon>
        <taxon>Pleosporales</taxon>
        <taxon>Lindgomycetaceae</taxon>
        <taxon>Clohesyomyces</taxon>
    </lineage>
</organism>
<evidence type="ECO:0008006" key="6">
    <source>
        <dbReference type="Google" id="ProtNLM"/>
    </source>
</evidence>
<name>A0A1Y2A077_9PLEO</name>
<reference evidence="4 5" key="1">
    <citation type="submission" date="2016-07" db="EMBL/GenBank/DDBJ databases">
        <title>Pervasive Adenine N6-methylation of Active Genes in Fungi.</title>
        <authorList>
            <consortium name="DOE Joint Genome Institute"/>
            <person name="Mondo S.J."/>
            <person name="Dannebaum R.O."/>
            <person name="Kuo R.C."/>
            <person name="Labutti K."/>
            <person name="Haridas S."/>
            <person name="Kuo A."/>
            <person name="Salamov A."/>
            <person name="Ahrendt S.R."/>
            <person name="Lipzen A."/>
            <person name="Sullivan W."/>
            <person name="Andreopoulos W.B."/>
            <person name="Clum A."/>
            <person name="Lindquist E."/>
            <person name="Daum C."/>
            <person name="Ramamoorthy G.K."/>
            <person name="Gryganskyi A."/>
            <person name="Culley D."/>
            <person name="Magnuson J.K."/>
            <person name="James T.Y."/>
            <person name="O'Malley M.A."/>
            <person name="Stajich J.E."/>
            <person name="Spatafora J.W."/>
            <person name="Visel A."/>
            <person name="Grigoriev I.V."/>
        </authorList>
    </citation>
    <scope>NUCLEOTIDE SEQUENCE [LARGE SCALE GENOMIC DNA]</scope>
    <source>
        <strain evidence="4 5">CBS 115471</strain>
    </source>
</reference>
<dbReference type="InterPro" id="IPR007681">
    <property type="entry name" value="Mog1"/>
</dbReference>
<dbReference type="SUPFAM" id="SSF55724">
    <property type="entry name" value="Mog1p/PsbP-like"/>
    <property type="match status" value="1"/>
</dbReference>
<proteinExistence type="inferred from homology"/>
<dbReference type="Gene3D" id="3.40.1000.10">
    <property type="entry name" value="Mog1/PsbP, alpha/beta/alpha sandwich"/>
    <property type="match status" value="1"/>
</dbReference>
<dbReference type="PANTHER" id="PTHR15837:SF0">
    <property type="entry name" value="RAN GUANINE NUCLEOTIDE RELEASE FACTOR"/>
    <property type="match status" value="1"/>
</dbReference>
<dbReference type="Proteomes" id="UP000193144">
    <property type="component" value="Unassembled WGS sequence"/>
</dbReference>
<protein>
    <recommendedName>
        <fullName evidence="6">Mog1p/PsbP-like protein</fullName>
    </recommendedName>
</protein>